<evidence type="ECO:0000313" key="4">
    <source>
        <dbReference type="EMBL" id="KAH0750353.1"/>
    </source>
</evidence>
<accession>A0ABQ7UN69</accession>
<dbReference type="InterPro" id="IPR012337">
    <property type="entry name" value="RNaseH-like_sf"/>
</dbReference>
<evidence type="ECO:0000259" key="3">
    <source>
        <dbReference type="Pfam" id="PF05699"/>
    </source>
</evidence>
<evidence type="ECO:0000259" key="2">
    <source>
        <dbReference type="Pfam" id="PF04937"/>
    </source>
</evidence>
<sequence length="589" mass="66435">MADASKKRDIGWNYGTQGATKDSVNCNFCGSTFNGGITRHKQHLVDGFKNVKQCTACPSAIREEVKAYMQNKIANNPKFQVRQPDEYIDIDDVDDMDEYAEMMPPFKTPKISSSGGASSTARKGPMNLYFPQKSTQKGGFEKGGGIDETKKILRECAVSAFAIWMYDAGLPFNCVNHKSFNKFIETVGQHGPGMKPPTFHEVRVTHLKKEVEKVEKIVDEHKVQWTKFGCSIMMDKWTARNGKMIINILVNSPIGSVFLGSVNASNESTNSTKMYKLFESTIERIGAENVVQIVTDNASENVKAGSMMMGAYPHIYWTPCSAHCINLMFGDIFKVKPYASAQEEGTLLQSLWTEYYACVEKMIPDTTIQDLLVAELPRYKIANGLFGCGPAKRARDTRSPVEWWSLFGSETPNLQKFAMKVLSLTCSSSGCERNWSEFEHIHSKKRNRLALSRLNDLVYIKYNRTLKRRYDARDLIDPIRLDNIDDSNEWLVGCPEDQEDELVYEDDDLTWGSVATAIGANESIYHLRGLSSRSSALDKGKGVETTSTSSTSSRTRTLIDEDYEEEEDEEQYNDVEDVDLQELDSFEEE</sequence>
<dbReference type="Pfam" id="PF05699">
    <property type="entry name" value="Dimer_Tnp_hAT"/>
    <property type="match status" value="1"/>
</dbReference>
<reference evidence="4 5" key="1">
    <citation type="journal article" date="2021" name="bioRxiv">
        <title>Chromosome-scale and haplotype-resolved genome assembly of a tetraploid potato cultivar.</title>
        <authorList>
            <person name="Sun H."/>
            <person name="Jiao W.-B."/>
            <person name="Krause K."/>
            <person name="Campoy J.A."/>
            <person name="Goel M."/>
            <person name="Folz-Donahue K."/>
            <person name="Kukat C."/>
            <person name="Huettel B."/>
            <person name="Schneeberger K."/>
        </authorList>
    </citation>
    <scope>NUCLEOTIDE SEQUENCE [LARGE SCALE GENOMIC DNA]</scope>
    <source>
        <strain evidence="4">SolTubOtavaFocal</strain>
        <tissue evidence="4">Leaves</tissue>
    </source>
</reference>
<protein>
    <recommendedName>
        <fullName evidence="6">BED-type domain-containing protein</fullName>
    </recommendedName>
</protein>
<dbReference type="PANTHER" id="PTHR32166:SF74">
    <property type="entry name" value="OS05G0256350 PROTEIN"/>
    <property type="match status" value="1"/>
</dbReference>
<dbReference type="EMBL" id="JAIVGD010000019">
    <property type="protein sequence ID" value="KAH0750353.1"/>
    <property type="molecule type" value="Genomic_DNA"/>
</dbReference>
<proteinExistence type="predicted"/>
<feature type="compositionally biased region" description="Low complexity" evidence="1">
    <location>
        <begin position="545"/>
        <end position="556"/>
    </location>
</feature>
<feature type="domain" description="HAT C-terminal dimerisation" evidence="3">
    <location>
        <begin position="397"/>
        <end position="463"/>
    </location>
</feature>
<dbReference type="SUPFAM" id="SSF53098">
    <property type="entry name" value="Ribonuclease H-like"/>
    <property type="match status" value="1"/>
</dbReference>
<gene>
    <name evidence="4" type="ORF">KY290_029585</name>
</gene>
<comment type="caution">
    <text evidence="4">The sequence shown here is derived from an EMBL/GenBank/DDBJ whole genome shotgun (WGS) entry which is preliminary data.</text>
</comment>
<evidence type="ECO:0008006" key="6">
    <source>
        <dbReference type="Google" id="ProtNLM"/>
    </source>
</evidence>
<evidence type="ECO:0000313" key="5">
    <source>
        <dbReference type="Proteomes" id="UP000826656"/>
    </source>
</evidence>
<feature type="compositionally biased region" description="Acidic residues" evidence="1">
    <location>
        <begin position="560"/>
        <end position="589"/>
    </location>
</feature>
<name>A0ABQ7UN69_SOLTU</name>
<dbReference type="PANTHER" id="PTHR32166">
    <property type="entry name" value="OSJNBA0013A04.12 PROTEIN"/>
    <property type="match status" value="1"/>
</dbReference>
<dbReference type="Pfam" id="PF04937">
    <property type="entry name" value="DUF659"/>
    <property type="match status" value="1"/>
</dbReference>
<dbReference type="Proteomes" id="UP000826656">
    <property type="component" value="Unassembled WGS sequence"/>
</dbReference>
<feature type="domain" description="DUF659" evidence="2">
    <location>
        <begin position="197"/>
        <end position="336"/>
    </location>
</feature>
<dbReference type="InterPro" id="IPR007021">
    <property type="entry name" value="DUF659"/>
</dbReference>
<evidence type="ECO:0000256" key="1">
    <source>
        <dbReference type="SAM" id="MobiDB-lite"/>
    </source>
</evidence>
<feature type="region of interest" description="Disordered" evidence="1">
    <location>
        <begin position="535"/>
        <end position="589"/>
    </location>
</feature>
<dbReference type="InterPro" id="IPR008906">
    <property type="entry name" value="HATC_C_dom"/>
</dbReference>
<organism evidence="4 5">
    <name type="scientific">Solanum tuberosum</name>
    <name type="common">Potato</name>
    <dbReference type="NCBI Taxonomy" id="4113"/>
    <lineage>
        <taxon>Eukaryota</taxon>
        <taxon>Viridiplantae</taxon>
        <taxon>Streptophyta</taxon>
        <taxon>Embryophyta</taxon>
        <taxon>Tracheophyta</taxon>
        <taxon>Spermatophyta</taxon>
        <taxon>Magnoliopsida</taxon>
        <taxon>eudicotyledons</taxon>
        <taxon>Gunneridae</taxon>
        <taxon>Pentapetalae</taxon>
        <taxon>asterids</taxon>
        <taxon>lamiids</taxon>
        <taxon>Solanales</taxon>
        <taxon>Solanaceae</taxon>
        <taxon>Solanoideae</taxon>
        <taxon>Solaneae</taxon>
        <taxon>Solanum</taxon>
    </lineage>
</organism>
<keyword evidence="5" id="KW-1185">Reference proteome</keyword>